<proteinExistence type="predicted"/>
<sequence length="201" mass="22160">FSKKHDSQANTVATYTTLHRHHPTILWAQRKDVVYLTIEIADAPEAVITDKAIDFECVKEGKKYAFHMEFFDEIIPKESKKSDTKRVSFYILKKKEAGWWVRLCKPKERNNFIKTDFSRFADEDDSEDEDKPAHPGMDFSQLGMGGMPGMGGMGGMPGMGGMGGMGGMPDFSSMGGMPGFGAMGGDADHEGESGDEEDDAN</sequence>
<dbReference type="EMBL" id="JANBUP010003460">
    <property type="protein sequence ID" value="KAJ2796675.1"/>
    <property type="molecule type" value="Genomic_DNA"/>
</dbReference>
<comment type="caution">
    <text evidence="1">The sequence shown here is derived from an EMBL/GenBank/DDBJ whole genome shotgun (WGS) entry which is preliminary data.</text>
</comment>
<dbReference type="EC" id="5.3.99.3" evidence="1"/>
<keyword evidence="2" id="KW-1185">Reference proteome</keyword>
<evidence type="ECO:0000313" key="1">
    <source>
        <dbReference type="EMBL" id="KAJ2796675.1"/>
    </source>
</evidence>
<feature type="non-terminal residue" evidence="1">
    <location>
        <position position="1"/>
    </location>
</feature>
<accession>A0ACC1KXR3</accession>
<dbReference type="Proteomes" id="UP001140096">
    <property type="component" value="Unassembled WGS sequence"/>
</dbReference>
<name>A0ACC1KXR3_9FUNG</name>
<evidence type="ECO:0000313" key="2">
    <source>
        <dbReference type="Proteomes" id="UP001140096"/>
    </source>
</evidence>
<organism evidence="1 2">
    <name type="scientific">Coemansia furcata</name>
    <dbReference type="NCBI Taxonomy" id="417177"/>
    <lineage>
        <taxon>Eukaryota</taxon>
        <taxon>Fungi</taxon>
        <taxon>Fungi incertae sedis</taxon>
        <taxon>Zoopagomycota</taxon>
        <taxon>Kickxellomycotina</taxon>
        <taxon>Kickxellomycetes</taxon>
        <taxon>Kickxellales</taxon>
        <taxon>Kickxellaceae</taxon>
        <taxon>Coemansia</taxon>
    </lineage>
</organism>
<protein>
    <submittedName>
        <fullName evidence="1">Prostaglandin E synthase 3 (Cytosolic)</fullName>
        <ecNumber evidence="1">5.3.99.3</ecNumber>
    </submittedName>
</protein>
<reference evidence="1" key="1">
    <citation type="submission" date="2022-07" db="EMBL/GenBank/DDBJ databases">
        <title>Phylogenomic reconstructions and comparative analyses of Kickxellomycotina fungi.</title>
        <authorList>
            <person name="Reynolds N.K."/>
            <person name="Stajich J.E."/>
            <person name="Barry K."/>
            <person name="Grigoriev I.V."/>
            <person name="Crous P."/>
            <person name="Smith M.E."/>
        </authorList>
    </citation>
    <scope>NUCLEOTIDE SEQUENCE</scope>
    <source>
        <strain evidence="1">CBS 102833</strain>
    </source>
</reference>
<gene>
    <name evidence="1" type="primary">PTGES3</name>
    <name evidence="1" type="ORF">H4S07_006150</name>
</gene>
<keyword evidence="1" id="KW-0413">Isomerase</keyword>